<keyword evidence="2" id="KW-0472">Membrane</keyword>
<dbReference type="Proteomes" id="UP000655588">
    <property type="component" value="Unassembled WGS sequence"/>
</dbReference>
<comment type="similarity">
    <text evidence="1">Belongs to the LIMR family.</text>
</comment>
<accession>A0A833W8F5</accession>
<reference evidence="3" key="1">
    <citation type="submission" date="2019-11" db="EMBL/GenBank/DDBJ databases">
        <title>The nuclear and mitochondrial genomes of Frieseomelitta varia - a highly eusocial stingless bee (Meliponini) with a permanently sterile worker caste.</title>
        <authorList>
            <person name="Freitas F.C.P."/>
            <person name="Lourenco A.P."/>
            <person name="Nunes F.M.F."/>
            <person name="Paschoal A.R."/>
            <person name="Abreu F.C.P."/>
            <person name="Barbin F.O."/>
            <person name="Bataglia L."/>
            <person name="Cardoso-Junior C.A.M."/>
            <person name="Cervoni M.S."/>
            <person name="Silva S.R."/>
            <person name="Dalarmi F."/>
            <person name="Del Lama M.A."/>
            <person name="Depintor T.S."/>
            <person name="Ferreira K.M."/>
            <person name="Goria P.S."/>
            <person name="Jaskot M.C."/>
            <person name="Lago D.C."/>
            <person name="Luna-Lucena D."/>
            <person name="Moda L.M."/>
            <person name="Nascimento L."/>
            <person name="Pedrino M."/>
            <person name="Rabico F.O."/>
            <person name="Sanches F.C."/>
            <person name="Santos D.E."/>
            <person name="Santos C.G."/>
            <person name="Vieira J."/>
            <person name="Lopes T.F."/>
            <person name="Barchuk A.R."/>
            <person name="Hartfelder K."/>
            <person name="Simoes Z.L.P."/>
            <person name="Bitondi M.M.G."/>
            <person name="Pinheiro D.G."/>
        </authorList>
    </citation>
    <scope>NUCLEOTIDE SEQUENCE</scope>
    <source>
        <strain evidence="3">USP_RPSP 00005682</strain>
        <tissue evidence="3">Whole individual</tissue>
    </source>
</reference>
<evidence type="ECO:0000256" key="2">
    <source>
        <dbReference type="SAM" id="Phobius"/>
    </source>
</evidence>
<organism evidence="3 4">
    <name type="scientific">Frieseomelitta varia</name>
    <dbReference type="NCBI Taxonomy" id="561572"/>
    <lineage>
        <taxon>Eukaryota</taxon>
        <taxon>Metazoa</taxon>
        <taxon>Ecdysozoa</taxon>
        <taxon>Arthropoda</taxon>
        <taxon>Hexapoda</taxon>
        <taxon>Insecta</taxon>
        <taxon>Pterygota</taxon>
        <taxon>Neoptera</taxon>
        <taxon>Endopterygota</taxon>
        <taxon>Hymenoptera</taxon>
        <taxon>Apocrita</taxon>
        <taxon>Aculeata</taxon>
        <taxon>Apoidea</taxon>
        <taxon>Anthophila</taxon>
        <taxon>Apidae</taxon>
        <taxon>Frieseomelitta</taxon>
    </lineage>
</organism>
<name>A0A833W8F5_9HYME</name>
<feature type="transmembrane region" description="Helical" evidence="2">
    <location>
        <begin position="451"/>
        <end position="471"/>
    </location>
</feature>
<evidence type="ECO:0000256" key="1">
    <source>
        <dbReference type="ARBA" id="ARBA00010487"/>
    </source>
</evidence>
<feature type="transmembrane region" description="Helical" evidence="2">
    <location>
        <begin position="491"/>
        <end position="514"/>
    </location>
</feature>
<dbReference type="PANTHER" id="PTHR12625">
    <property type="entry name" value="LIPOCALIN-1 INTERACTING MEMBRANE RECEPTOR LIMR"/>
    <property type="match status" value="1"/>
</dbReference>
<comment type="caution">
    <text evidence="3">The sequence shown here is derived from an EMBL/GenBank/DDBJ whole genome shotgun (WGS) entry which is preliminary data.</text>
</comment>
<feature type="transmembrane region" description="Helical" evidence="2">
    <location>
        <begin position="419"/>
        <end position="439"/>
    </location>
</feature>
<dbReference type="InterPro" id="IPR006876">
    <property type="entry name" value="LMBR1-like_membr_prot"/>
</dbReference>
<feature type="transmembrane region" description="Helical" evidence="2">
    <location>
        <begin position="62"/>
        <end position="82"/>
    </location>
</feature>
<gene>
    <name evidence="3" type="ORF">E2986_02270</name>
</gene>
<dbReference type="PRINTS" id="PR01692">
    <property type="entry name" value="LIPOCALINIMR"/>
</dbReference>
<feature type="transmembrane region" description="Helical" evidence="2">
    <location>
        <begin position="195"/>
        <end position="216"/>
    </location>
</feature>
<dbReference type="EMBL" id="WNWW01000253">
    <property type="protein sequence ID" value="KAF3427452.1"/>
    <property type="molecule type" value="Genomic_DNA"/>
</dbReference>
<dbReference type="PANTHER" id="PTHR12625:SF0">
    <property type="entry name" value="PROTEIN LILIPOD"/>
    <property type="match status" value="1"/>
</dbReference>
<evidence type="ECO:0000313" key="4">
    <source>
        <dbReference type="Proteomes" id="UP000655588"/>
    </source>
</evidence>
<feature type="transmembrane region" description="Helical" evidence="2">
    <location>
        <begin position="358"/>
        <end position="380"/>
    </location>
</feature>
<dbReference type="InterPro" id="IPR008075">
    <property type="entry name" value="LIMR"/>
</dbReference>
<evidence type="ECO:0000313" key="3">
    <source>
        <dbReference type="EMBL" id="KAF3427452.1"/>
    </source>
</evidence>
<feature type="transmembrane region" description="Helical" evidence="2">
    <location>
        <begin position="103"/>
        <end position="126"/>
    </location>
</feature>
<keyword evidence="2" id="KW-0812">Transmembrane</keyword>
<dbReference type="GO" id="GO:0004888">
    <property type="term" value="F:transmembrane signaling receptor activity"/>
    <property type="evidence" value="ECO:0007669"/>
    <property type="project" value="TreeGrafter"/>
</dbReference>
<feature type="transmembrane region" description="Helical" evidence="2">
    <location>
        <begin position="236"/>
        <end position="257"/>
    </location>
</feature>
<evidence type="ECO:0008006" key="5">
    <source>
        <dbReference type="Google" id="ProtNLM"/>
    </source>
</evidence>
<proteinExistence type="inferred from homology"/>
<keyword evidence="4" id="KW-1185">Reference proteome</keyword>
<dbReference type="GO" id="GO:0005886">
    <property type="term" value="C:plasma membrane"/>
    <property type="evidence" value="ECO:0007669"/>
    <property type="project" value="TreeGrafter"/>
</dbReference>
<keyword evidence="2" id="KW-1133">Transmembrane helix</keyword>
<dbReference type="GO" id="GO:0007165">
    <property type="term" value="P:signal transduction"/>
    <property type="evidence" value="ECO:0007669"/>
    <property type="project" value="TreeGrafter"/>
</dbReference>
<protein>
    <recommendedName>
        <fullName evidence="5">Protein LMBR1L</fullName>
    </recommendedName>
</protein>
<dbReference type="AlphaFoldDB" id="A0A833W8F5"/>
<feature type="transmembrane region" description="Helical" evidence="2">
    <location>
        <begin position="152"/>
        <end position="174"/>
    </location>
</feature>
<sequence length="554" mass="62668">MSVVKIWAWCVTGKDYRYKKNVVIAADNDTFSQKEFTDKQVKMEDEADIREQLFHNTVRENIIFFLLFLVLYVSSYALIAKFRRKDREDYFSVDEDEATVYRTSLWLCTVALTVSVGATLLLPVSIASNEVLILYPNSYYVKWLNSSLIQGLWNHVFLFSNLSLFVFLPFAYLFTESEGFVGYKKGVMARVYETVTVLCLLGTLVLGMTYILSALIDHQKSSLHTLLKFKYVTKSKFTVCTPMGFVRLFGVVGSFLVKPQFLKNLDEEFFAYRLEEDCIRRRLQHAKATGKSYVSPVPMSIPACGLVFEDDEFLNTSPSLMCLRNGALQRGLAQRLEDIQKRRGTLDRQRRTWWVRRTLLYPLAMLALLVLSTATALLAVQNTLELLIGIKALPLSTRQFTLGISSLSKLGPIGATIEVAVILYLAATSAIGLYTLPGVKSFRPRLHSTPLTHLIANCALLLVLSSALPLLSRILGMTNFDLLGDFGRIEWLGNFELVLFYNLIFATAAIGCLATKFTATVRKEIYVRLRSSLIGIFKSESKRSSLGMFYTKED</sequence>
<dbReference type="Pfam" id="PF04791">
    <property type="entry name" value="LMBR1"/>
    <property type="match status" value="2"/>
</dbReference>